<evidence type="ECO:0000313" key="3">
    <source>
        <dbReference type="Proteomes" id="UP000516404"/>
    </source>
</evidence>
<name>A0A7H2BAV9_9MICC</name>
<dbReference type="AlphaFoldDB" id="A0A7H2BAV9"/>
<reference evidence="2 3" key="1">
    <citation type="submission" date="2020-09" db="EMBL/GenBank/DDBJ databases">
        <title>Investigation of environmental microbes.</title>
        <authorList>
            <person name="Ou Y."/>
            <person name="Kang Q."/>
        </authorList>
    </citation>
    <scope>NUCLEOTIDE SEQUENCE [LARGE SCALE GENOMIC DNA]</scope>
    <source>
        <strain evidence="2 3">KJZ-14</strain>
    </source>
</reference>
<protein>
    <submittedName>
        <fullName evidence="2">DUF4065 domain-containing protein</fullName>
    </submittedName>
</protein>
<dbReference type="InterPro" id="IPR025272">
    <property type="entry name" value="SocA_Panacea"/>
</dbReference>
<accession>A0A7H2BAV9</accession>
<evidence type="ECO:0000313" key="2">
    <source>
        <dbReference type="EMBL" id="QNV36805.1"/>
    </source>
</evidence>
<proteinExistence type="predicted"/>
<dbReference type="RefSeq" id="WP_190723848.1">
    <property type="nucleotide sequence ID" value="NZ_CP061539.1"/>
</dbReference>
<feature type="domain" description="Antitoxin SocA-like Panacea" evidence="1">
    <location>
        <begin position="25"/>
        <end position="110"/>
    </location>
</feature>
<organism evidence="2 3">
    <name type="scientific">Rothia terrae</name>
    <dbReference type="NCBI Taxonomy" id="396015"/>
    <lineage>
        <taxon>Bacteria</taxon>
        <taxon>Bacillati</taxon>
        <taxon>Actinomycetota</taxon>
        <taxon>Actinomycetes</taxon>
        <taxon>Micrococcales</taxon>
        <taxon>Micrococcaceae</taxon>
        <taxon>Rothia</taxon>
    </lineage>
</organism>
<dbReference type="Proteomes" id="UP000516404">
    <property type="component" value="Chromosome"/>
</dbReference>
<sequence length="173" mass="19598">MYTAIQLNSYLKTKVGAHDTKMKRMKLLYYAQAWHLAWYGRPLFDDEIQAWDMGPVPASVYYHEKSPVTSGSAIALEPAVEHHIKSIIAFYGNKTGTQLSSMTHEEDPWKEAYSSGKNQVISKDAMFRYFSQVSDRPLKPPASAKPVSNDKLQLALAKTNEKFRGVDKILADR</sequence>
<gene>
    <name evidence="2" type="ORF">IDM49_05835</name>
</gene>
<keyword evidence="3" id="KW-1185">Reference proteome</keyword>
<evidence type="ECO:0000259" key="1">
    <source>
        <dbReference type="Pfam" id="PF13274"/>
    </source>
</evidence>
<dbReference type="KEGG" id="rter:IDM49_05835"/>
<dbReference type="Pfam" id="PF13274">
    <property type="entry name" value="SocA_Panacea"/>
    <property type="match status" value="1"/>
</dbReference>
<dbReference type="EMBL" id="CP061539">
    <property type="protein sequence ID" value="QNV36805.1"/>
    <property type="molecule type" value="Genomic_DNA"/>
</dbReference>
<dbReference type="GeneID" id="96623750"/>